<dbReference type="GO" id="GO:0016491">
    <property type="term" value="F:oxidoreductase activity"/>
    <property type="evidence" value="ECO:0007669"/>
    <property type="project" value="UniProtKB-KW"/>
</dbReference>
<comment type="caution">
    <text evidence="4">The sequence shown here is derived from an EMBL/GenBank/DDBJ whole genome shotgun (WGS) entry which is preliminary data.</text>
</comment>
<dbReference type="Proteomes" id="UP001162131">
    <property type="component" value="Unassembled WGS sequence"/>
</dbReference>
<dbReference type="EMBL" id="CAJZBQ010000051">
    <property type="protein sequence ID" value="CAG9330585.1"/>
    <property type="molecule type" value="Genomic_DNA"/>
</dbReference>
<evidence type="ECO:0000256" key="2">
    <source>
        <dbReference type="ARBA" id="ARBA00023027"/>
    </source>
</evidence>
<dbReference type="CDD" id="cd05300">
    <property type="entry name" value="2-Hacid_dh_1"/>
    <property type="match status" value="1"/>
</dbReference>
<dbReference type="PANTHER" id="PTHR43333:SF1">
    <property type="entry name" value="D-ISOMER SPECIFIC 2-HYDROXYACID DEHYDROGENASE NAD-BINDING DOMAIN-CONTAINING PROTEIN"/>
    <property type="match status" value="1"/>
</dbReference>
<reference evidence="4" key="1">
    <citation type="submission" date="2021-09" db="EMBL/GenBank/DDBJ databases">
        <authorList>
            <consortium name="AG Swart"/>
            <person name="Singh M."/>
            <person name="Singh A."/>
            <person name="Seah K."/>
            <person name="Emmerich C."/>
        </authorList>
    </citation>
    <scope>NUCLEOTIDE SEQUENCE</scope>
    <source>
        <strain evidence="4">ATCC30299</strain>
    </source>
</reference>
<name>A0AAU9JUQ2_9CILI</name>
<feature type="domain" description="D-isomer specific 2-hydroxyacid dehydrogenase NAD-binding" evidence="3">
    <location>
        <begin position="118"/>
        <end position="290"/>
    </location>
</feature>
<dbReference type="PANTHER" id="PTHR43333">
    <property type="entry name" value="2-HACID_DH_C DOMAIN-CONTAINING PROTEIN"/>
    <property type="match status" value="1"/>
</dbReference>
<keyword evidence="1" id="KW-0560">Oxidoreductase</keyword>
<evidence type="ECO:0000313" key="5">
    <source>
        <dbReference type="Proteomes" id="UP001162131"/>
    </source>
</evidence>
<dbReference type="GO" id="GO:0051287">
    <property type="term" value="F:NAD binding"/>
    <property type="evidence" value="ECO:0007669"/>
    <property type="project" value="InterPro"/>
</dbReference>
<protein>
    <recommendedName>
        <fullName evidence="3">D-isomer specific 2-hydroxyacid dehydrogenase NAD-binding domain-containing protein</fullName>
    </recommendedName>
</protein>
<dbReference type="InterPro" id="IPR036291">
    <property type="entry name" value="NAD(P)-bd_dom_sf"/>
</dbReference>
<dbReference type="SUPFAM" id="SSF51735">
    <property type="entry name" value="NAD(P)-binding Rossmann-fold domains"/>
    <property type="match status" value="1"/>
</dbReference>
<evidence type="ECO:0000313" key="4">
    <source>
        <dbReference type="EMBL" id="CAG9330585.1"/>
    </source>
</evidence>
<gene>
    <name evidence="4" type="ORF">BSTOLATCC_MIC51167</name>
</gene>
<keyword evidence="2" id="KW-0520">NAD</keyword>
<sequence length="327" mass="36864">MAEEYVVTVLLFERFANVLTEEMNKLALKYPQLQISCFLDFNDFKESTHWGRTNILVLHFRKQSDVDETLQNNPIKWVHSITSGVDSYISSEIMKSMNIPLTSSKGAYDCGMAEWCMTVMLYFQKQMKVLFEQQNNHIYKLFHMPTLYGTTLVILGYGSIGKYVAKLAKGFGMRIIGIKQTASEPDEYADEIVETCRLHEFLPQADFLVMALPNIPSTENIIGAQQLYLMKKSAVLINVGRGANLDEDALIDALTNGNLKGAALDACKIEPIPQNSRLWDTSNIILSPHNCAVVSNVIELSSLCFEKHLLSFFDGNLKSTVDFNKGY</sequence>
<dbReference type="AlphaFoldDB" id="A0AAU9JUQ2"/>
<accession>A0AAU9JUQ2</accession>
<dbReference type="InterPro" id="IPR006140">
    <property type="entry name" value="D-isomer_DH_NAD-bd"/>
</dbReference>
<evidence type="ECO:0000259" key="3">
    <source>
        <dbReference type="Pfam" id="PF02826"/>
    </source>
</evidence>
<keyword evidence="5" id="KW-1185">Reference proteome</keyword>
<proteinExistence type="predicted"/>
<dbReference type="Gene3D" id="3.40.50.720">
    <property type="entry name" value="NAD(P)-binding Rossmann-like Domain"/>
    <property type="match status" value="2"/>
</dbReference>
<evidence type="ECO:0000256" key="1">
    <source>
        <dbReference type="ARBA" id="ARBA00023002"/>
    </source>
</evidence>
<dbReference type="Pfam" id="PF02826">
    <property type="entry name" value="2-Hacid_dh_C"/>
    <property type="match status" value="1"/>
</dbReference>
<organism evidence="4 5">
    <name type="scientific">Blepharisma stoltei</name>
    <dbReference type="NCBI Taxonomy" id="1481888"/>
    <lineage>
        <taxon>Eukaryota</taxon>
        <taxon>Sar</taxon>
        <taxon>Alveolata</taxon>
        <taxon>Ciliophora</taxon>
        <taxon>Postciliodesmatophora</taxon>
        <taxon>Heterotrichea</taxon>
        <taxon>Heterotrichida</taxon>
        <taxon>Blepharismidae</taxon>
        <taxon>Blepharisma</taxon>
    </lineage>
</organism>